<keyword evidence="3" id="KW-1185">Reference proteome</keyword>
<name>A0A4Q7E557_9CYAN</name>
<reference evidence="2 3" key="1">
    <citation type="submission" date="2018-11" db="EMBL/GenBank/DDBJ databases">
        <title>Whole genome sequencing of an environmental sample.</title>
        <authorList>
            <person name="Sarangi A.N."/>
            <person name="Singh D."/>
            <person name="Tripathy S."/>
        </authorList>
    </citation>
    <scope>NUCLEOTIDE SEQUENCE [LARGE SCALE GENOMIC DNA]</scope>
    <source>
        <strain evidence="2 3">Lakshadweep</strain>
    </source>
</reference>
<feature type="domain" description="Methyltransferase" evidence="1">
    <location>
        <begin position="93"/>
        <end position="195"/>
    </location>
</feature>
<dbReference type="InterPro" id="IPR029063">
    <property type="entry name" value="SAM-dependent_MTases_sf"/>
</dbReference>
<dbReference type="PANTHER" id="PTHR43861">
    <property type="entry name" value="TRANS-ACONITATE 2-METHYLTRANSFERASE-RELATED"/>
    <property type="match status" value="1"/>
</dbReference>
<keyword evidence="2" id="KW-0808">Transferase</keyword>
<gene>
    <name evidence="2" type="ORF">DYY88_17180</name>
</gene>
<comment type="caution">
    <text evidence="2">The sequence shown here is derived from an EMBL/GenBank/DDBJ whole genome shotgun (WGS) entry which is preliminary data.</text>
</comment>
<dbReference type="Proteomes" id="UP000292459">
    <property type="component" value="Unassembled WGS sequence"/>
</dbReference>
<organism evidence="2 3">
    <name type="scientific">Leptolyngbya iicbica LK</name>
    <dbReference type="NCBI Taxonomy" id="2294035"/>
    <lineage>
        <taxon>Bacteria</taxon>
        <taxon>Bacillati</taxon>
        <taxon>Cyanobacteriota</taxon>
        <taxon>Cyanophyceae</taxon>
        <taxon>Leptolyngbyales</taxon>
        <taxon>Leptolyngbyaceae</taxon>
        <taxon>Leptolyngbya group</taxon>
        <taxon>Leptolyngbya</taxon>
        <taxon>Leptolyngbya iicbica</taxon>
    </lineage>
</organism>
<evidence type="ECO:0000313" key="2">
    <source>
        <dbReference type="EMBL" id="RZM77368.1"/>
    </source>
</evidence>
<dbReference type="Gene3D" id="3.40.50.150">
    <property type="entry name" value="Vaccinia Virus protein VP39"/>
    <property type="match status" value="1"/>
</dbReference>
<dbReference type="AlphaFoldDB" id="A0A4Q7E557"/>
<dbReference type="EMBL" id="QVFV01000004">
    <property type="protein sequence ID" value="RZM77368.1"/>
    <property type="molecule type" value="Genomic_DNA"/>
</dbReference>
<dbReference type="GO" id="GO:0032259">
    <property type="term" value="P:methylation"/>
    <property type="evidence" value="ECO:0007669"/>
    <property type="project" value="UniProtKB-KW"/>
</dbReference>
<sequence length="341" mass="38553">MVTSFFSRVARRLKKPFLAAAETPTSAVTNNPWNANEPVSYDGIWLGCDTCVKHIQRKVSGDENIHWLTYAVEKYFGGAIGQSPTEQDRAEYRCLILGANEGHVERELCKHGFIGEIVASDIADKALARAAEKSQALGYENITYIVADLNQDLTDIPGTFDFIIFEGVLHHIVNIEQCLQRLQSKLRPAGLMLGVEFHGAFRFQLPEHQVRWINAALATLPKSLRPFTRDEFGTHPASPQENMRVHYVTPTAESIEQSDPSEAICGFRLKQLFTEHFDVLEQKGFGGVLLSYMTGHFDFKRANEDAFANTWLKTLIQIEDTLIETGILEDEYVFWVLKKKD</sequence>
<dbReference type="Pfam" id="PF13847">
    <property type="entry name" value="Methyltransf_31"/>
    <property type="match status" value="1"/>
</dbReference>
<dbReference type="CDD" id="cd02440">
    <property type="entry name" value="AdoMet_MTases"/>
    <property type="match status" value="1"/>
</dbReference>
<dbReference type="SUPFAM" id="SSF53335">
    <property type="entry name" value="S-adenosyl-L-methionine-dependent methyltransferases"/>
    <property type="match status" value="1"/>
</dbReference>
<accession>A0A4Q7E557</accession>
<proteinExistence type="predicted"/>
<protein>
    <submittedName>
        <fullName evidence="2">Class I SAM-dependent methyltransferase</fullName>
    </submittedName>
</protein>
<dbReference type="OrthoDB" id="9768685at2"/>
<evidence type="ECO:0000313" key="3">
    <source>
        <dbReference type="Proteomes" id="UP000292459"/>
    </source>
</evidence>
<dbReference type="GO" id="GO:0008168">
    <property type="term" value="F:methyltransferase activity"/>
    <property type="evidence" value="ECO:0007669"/>
    <property type="project" value="UniProtKB-KW"/>
</dbReference>
<evidence type="ECO:0000259" key="1">
    <source>
        <dbReference type="Pfam" id="PF13847"/>
    </source>
</evidence>
<dbReference type="InterPro" id="IPR025714">
    <property type="entry name" value="Methyltranfer_dom"/>
</dbReference>
<keyword evidence="2" id="KW-0489">Methyltransferase</keyword>